<organism evidence="10 11">
    <name type="scientific">Bursaphelenchus okinawaensis</name>
    <dbReference type="NCBI Taxonomy" id="465554"/>
    <lineage>
        <taxon>Eukaryota</taxon>
        <taxon>Metazoa</taxon>
        <taxon>Ecdysozoa</taxon>
        <taxon>Nematoda</taxon>
        <taxon>Chromadorea</taxon>
        <taxon>Rhabditida</taxon>
        <taxon>Tylenchina</taxon>
        <taxon>Tylenchomorpha</taxon>
        <taxon>Aphelenchoidea</taxon>
        <taxon>Aphelenchoididae</taxon>
        <taxon>Bursaphelenchus</taxon>
    </lineage>
</organism>
<dbReference type="EMBL" id="CAJFCW020000001">
    <property type="protein sequence ID" value="CAG9080069.1"/>
    <property type="molecule type" value="Genomic_DNA"/>
</dbReference>
<dbReference type="PRINTS" id="PR00705">
    <property type="entry name" value="PAPAIN"/>
</dbReference>
<dbReference type="AlphaFoldDB" id="A0A811JRX1"/>
<dbReference type="OrthoDB" id="387093at2759"/>
<reference evidence="10" key="1">
    <citation type="submission" date="2020-09" db="EMBL/GenBank/DDBJ databases">
        <authorList>
            <person name="Kikuchi T."/>
        </authorList>
    </citation>
    <scope>NUCLEOTIDE SEQUENCE</scope>
    <source>
        <strain evidence="10">SH1</strain>
    </source>
</reference>
<dbReference type="SMART" id="SM00848">
    <property type="entry name" value="Inhibitor_I29"/>
    <property type="match status" value="1"/>
</dbReference>
<dbReference type="PROSITE" id="PS00640">
    <property type="entry name" value="THIOL_PROTEASE_ASN"/>
    <property type="match status" value="1"/>
</dbReference>
<proteinExistence type="inferred from homology"/>
<evidence type="ECO:0000313" key="11">
    <source>
        <dbReference type="Proteomes" id="UP000614601"/>
    </source>
</evidence>
<dbReference type="InterPro" id="IPR000668">
    <property type="entry name" value="Peptidase_C1A_C"/>
</dbReference>
<dbReference type="InterPro" id="IPR025660">
    <property type="entry name" value="Pept_his_AS"/>
</dbReference>
<keyword evidence="4" id="KW-0788">Thiol protease</keyword>
<evidence type="ECO:0000259" key="8">
    <source>
        <dbReference type="SMART" id="SM00645"/>
    </source>
</evidence>
<dbReference type="SMART" id="SM00645">
    <property type="entry name" value="Pept_C1"/>
    <property type="match status" value="1"/>
</dbReference>
<keyword evidence="7" id="KW-0732">Signal</keyword>
<name>A0A811JRX1_9BILA</name>
<dbReference type="SUPFAM" id="SSF54001">
    <property type="entry name" value="Cysteine proteinases"/>
    <property type="match status" value="1"/>
</dbReference>
<accession>A0A811JRX1</accession>
<dbReference type="FunFam" id="3.90.70.10:FF:000332">
    <property type="entry name" value="Cathepsin L1"/>
    <property type="match status" value="1"/>
</dbReference>
<dbReference type="InterPro" id="IPR013201">
    <property type="entry name" value="Prot_inhib_I29"/>
</dbReference>
<evidence type="ECO:0000259" key="9">
    <source>
        <dbReference type="SMART" id="SM00848"/>
    </source>
</evidence>
<dbReference type="Gene3D" id="3.90.70.10">
    <property type="entry name" value="Cysteine proteinases"/>
    <property type="match status" value="1"/>
</dbReference>
<dbReference type="InterPro" id="IPR025661">
    <property type="entry name" value="Pept_asp_AS"/>
</dbReference>
<dbReference type="Proteomes" id="UP000614601">
    <property type="component" value="Unassembled WGS sequence"/>
</dbReference>
<keyword evidence="2" id="KW-0645">Protease</keyword>
<dbReference type="Pfam" id="PF08246">
    <property type="entry name" value="Inhibitor_I29"/>
    <property type="match status" value="1"/>
</dbReference>
<dbReference type="InterPro" id="IPR038765">
    <property type="entry name" value="Papain-like_cys_pep_sf"/>
</dbReference>
<keyword evidence="3" id="KW-0378">Hydrolase</keyword>
<dbReference type="InterPro" id="IPR000169">
    <property type="entry name" value="Pept_cys_AS"/>
</dbReference>
<evidence type="ECO:0000256" key="4">
    <source>
        <dbReference type="ARBA" id="ARBA00022807"/>
    </source>
</evidence>
<dbReference type="GO" id="GO:0008234">
    <property type="term" value="F:cysteine-type peptidase activity"/>
    <property type="evidence" value="ECO:0007669"/>
    <property type="project" value="UniProtKB-KW"/>
</dbReference>
<keyword evidence="5" id="KW-0865">Zymogen</keyword>
<dbReference type="PROSITE" id="PS00639">
    <property type="entry name" value="THIOL_PROTEASE_HIS"/>
    <property type="match status" value="1"/>
</dbReference>
<keyword evidence="6" id="KW-1015">Disulfide bond</keyword>
<dbReference type="Pfam" id="PF00112">
    <property type="entry name" value="Peptidase_C1"/>
    <property type="match status" value="1"/>
</dbReference>
<feature type="domain" description="Peptidase C1A papain C-terminal" evidence="8">
    <location>
        <begin position="125"/>
        <end position="335"/>
    </location>
</feature>
<dbReference type="PROSITE" id="PS00139">
    <property type="entry name" value="THIOL_PROTEASE_CYS"/>
    <property type="match status" value="1"/>
</dbReference>
<dbReference type="EMBL" id="CAJFDH010000001">
    <property type="protein sequence ID" value="CAD5205989.1"/>
    <property type="molecule type" value="Genomic_DNA"/>
</dbReference>
<feature type="signal peptide" evidence="7">
    <location>
        <begin position="1"/>
        <end position="16"/>
    </location>
</feature>
<keyword evidence="11" id="KW-1185">Reference proteome</keyword>
<feature type="domain" description="Cathepsin propeptide inhibitor" evidence="9">
    <location>
        <begin position="37"/>
        <end position="94"/>
    </location>
</feature>
<protein>
    <submittedName>
        <fullName evidence="10">Uncharacterized protein</fullName>
    </submittedName>
</protein>
<sequence>MLKLLVTAILIPLCSSNYISELENEVTIDEIGTFNNFQRFVELNGKKYKTVEEARERYAIYKTNLIQAQLHQQHEQGTAEFGETKFMDLTSEEYEKQILSEIKNNPLKASRKLTEAELKQYDVSDIEAFDWRDKGYVNPVKDQGSCGSCWAFSVVGNIEGQWKRKTGQLERLSEQELVDCDWKDFACKGGEMDWAYGEIIRIGGLVSEKDYEYVGEKCFCRVDEYPFVAYINGSLHLPDSENVIKNYLYYNGPLSIGLNAKTLQYYKKGIHHPWAVFCKPDINHAVLLVGFGVEKGNPYWILKNSWGDWWGEDGYFRLYRGKNVCGISQYATSAIIH</sequence>
<gene>
    <name evidence="10" type="ORF">BOKJ2_LOCUS673</name>
</gene>
<evidence type="ECO:0000256" key="5">
    <source>
        <dbReference type="ARBA" id="ARBA00023145"/>
    </source>
</evidence>
<evidence type="ECO:0000313" key="10">
    <source>
        <dbReference type="EMBL" id="CAD5205989.1"/>
    </source>
</evidence>
<dbReference type="InterPro" id="IPR039417">
    <property type="entry name" value="Peptidase_C1A_papain-like"/>
</dbReference>
<comment type="similarity">
    <text evidence="1">Belongs to the peptidase C1 family.</text>
</comment>
<evidence type="ECO:0000256" key="1">
    <source>
        <dbReference type="ARBA" id="ARBA00008455"/>
    </source>
</evidence>
<evidence type="ECO:0000256" key="6">
    <source>
        <dbReference type="ARBA" id="ARBA00023157"/>
    </source>
</evidence>
<dbReference type="CDD" id="cd02248">
    <property type="entry name" value="Peptidase_C1A"/>
    <property type="match status" value="1"/>
</dbReference>
<evidence type="ECO:0000256" key="7">
    <source>
        <dbReference type="SAM" id="SignalP"/>
    </source>
</evidence>
<comment type="caution">
    <text evidence="10">The sequence shown here is derived from an EMBL/GenBank/DDBJ whole genome shotgun (WGS) entry which is preliminary data.</text>
</comment>
<evidence type="ECO:0000256" key="2">
    <source>
        <dbReference type="ARBA" id="ARBA00022670"/>
    </source>
</evidence>
<feature type="chain" id="PRO_5044131587" evidence="7">
    <location>
        <begin position="17"/>
        <end position="337"/>
    </location>
</feature>
<evidence type="ECO:0000256" key="3">
    <source>
        <dbReference type="ARBA" id="ARBA00022801"/>
    </source>
</evidence>
<dbReference type="GO" id="GO:0006508">
    <property type="term" value="P:proteolysis"/>
    <property type="evidence" value="ECO:0007669"/>
    <property type="project" value="UniProtKB-KW"/>
</dbReference>
<dbReference type="InterPro" id="IPR013128">
    <property type="entry name" value="Peptidase_C1A"/>
</dbReference>
<dbReference type="Proteomes" id="UP000783686">
    <property type="component" value="Unassembled WGS sequence"/>
</dbReference>
<dbReference type="PANTHER" id="PTHR12411">
    <property type="entry name" value="CYSTEINE PROTEASE FAMILY C1-RELATED"/>
    <property type="match status" value="1"/>
</dbReference>